<evidence type="ECO:0000256" key="10">
    <source>
        <dbReference type="ARBA" id="ARBA00023244"/>
    </source>
</evidence>
<dbReference type="PANTHER" id="PTHR45790:SF3">
    <property type="entry name" value="S-ADENOSYL-L-METHIONINE-DEPENDENT UROPORPHYRINOGEN III METHYLTRANSFERASE, CHLOROPLASTIC"/>
    <property type="match status" value="1"/>
</dbReference>
<evidence type="ECO:0000256" key="2">
    <source>
        <dbReference type="ARBA" id="ARBA00005879"/>
    </source>
</evidence>
<dbReference type="Gene3D" id="3.40.50.720">
    <property type="entry name" value="NAD(P)-binding Rossmann-like Domain"/>
    <property type="match status" value="1"/>
</dbReference>
<dbReference type="SUPFAM" id="SSF75615">
    <property type="entry name" value="Siroheme synthase middle domains-like"/>
    <property type="match status" value="1"/>
</dbReference>
<comment type="pathway">
    <text evidence="1">Porphyrin-containing compound metabolism; siroheme biosynthesis; sirohydrochlorin from precorrin-2: step 1/1.</text>
</comment>
<dbReference type="NCBIfam" id="TIGR01470">
    <property type="entry name" value="cysG_Nterm"/>
    <property type="match status" value="1"/>
</dbReference>
<organism evidence="18 19">
    <name type="scientific">Rhizobium tropici</name>
    <dbReference type="NCBI Taxonomy" id="398"/>
    <lineage>
        <taxon>Bacteria</taxon>
        <taxon>Pseudomonadati</taxon>
        <taxon>Pseudomonadota</taxon>
        <taxon>Alphaproteobacteria</taxon>
        <taxon>Hyphomicrobiales</taxon>
        <taxon>Rhizobiaceae</taxon>
        <taxon>Rhizobium/Agrobacterium group</taxon>
        <taxon>Rhizobium</taxon>
    </lineage>
</organism>
<reference evidence="18 19" key="1">
    <citation type="submission" date="2018-06" db="EMBL/GenBank/DDBJ databases">
        <title>Whole Genome Sequence of an efficient microsymbiont, Rhizobium tropici.</title>
        <authorList>
            <person name="Srinivasan R."/>
            <person name="Singh H.V."/>
            <person name="Srivastava R."/>
            <person name="Kumari B."/>
            <person name="Radhakrishna A."/>
        </authorList>
    </citation>
    <scope>NUCLEOTIDE SEQUENCE [LARGE SCALE GENOMIC DNA]</scope>
    <source>
        <strain evidence="18 19">IGFRI Rhizo-19</strain>
    </source>
</reference>
<keyword evidence="10" id="KW-0627">Porphyrin biosynthesis</keyword>
<evidence type="ECO:0000256" key="4">
    <source>
        <dbReference type="ARBA" id="ARBA00022603"/>
    </source>
</evidence>
<dbReference type="InterPro" id="IPR037115">
    <property type="entry name" value="Sirohaem_synt_dimer_dom_sf"/>
</dbReference>
<dbReference type="Proteomes" id="UP000251205">
    <property type="component" value="Unassembled WGS sequence"/>
</dbReference>
<dbReference type="InterPro" id="IPR012409">
    <property type="entry name" value="Sirohaem_synth"/>
</dbReference>
<dbReference type="InterPro" id="IPR036291">
    <property type="entry name" value="NAD(P)-bd_dom_sf"/>
</dbReference>
<dbReference type="PROSITE" id="PS00840">
    <property type="entry name" value="SUMT_2"/>
    <property type="match status" value="1"/>
</dbReference>
<evidence type="ECO:0000259" key="16">
    <source>
        <dbReference type="Pfam" id="PF00590"/>
    </source>
</evidence>
<comment type="similarity">
    <text evidence="2 15">Belongs to the precorrin methyltransferase family.</text>
</comment>
<dbReference type="PROSITE" id="PS00839">
    <property type="entry name" value="SUMT_1"/>
    <property type="match status" value="1"/>
</dbReference>
<comment type="pathway">
    <text evidence="12">Porphyrin-containing compound metabolism; siroheme biosynthesis; precorrin-2 from uroporphyrinogen III: step 1/1.</text>
</comment>
<dbReference type="EMBL" id="QMKK01000022">
    <property type="protein sequence ID" value="RAX42591.1"/>
    <property type="molecule type" value="Genomic_DNA"/>
</dbReference>
<dbReference type="GO" id="GO:0004851">
    <property type="term" value="F:uroporphyrin-III C-methyltransferase activity"/>
    <property type="evidence" value="ECO:0007669"/>
    <property type="project" value="UniProtKB-EC"/>
</dbReference>
<keyword evidence="5 15" id="KW-0808">Transferase</keyword>
<dbReference type="InterPro" id="IPR006367">
    <property type="entry name" value="Sirohaem_synthase_N"/>
</dbReference>
<accession>A0A329YF62</accession>
<dbReference type="Gene3D" id="3.30.160.110">
    <property type="entry name" value="Siroheme synthase, domain 2"/>
    <property type="match status" value="1"/>
</dbReference>
<protein>
    <submittedName>
        <fullName evidence="18">Uroporphyrinogen-III C-methyltransferase</fullName>
        <ecNumber evidence="18">2.1.1.107</ecNumber>
    </submittedName>
</protein>
<evidence type="ECO:0000256" key="13">
    <source>
        <dbReference type="ARBA" id="ARBA00047561"/>
    </source>
</evidence>
<evidence type="ECO:0000313" key="19">
    <source>
        <dbReference type="Proteomes" id="UP000251205"/>
    </source>
</evidence>
<evidence type="ECO:0000256" key="12">
    <source>
        <dbReference type="ARBA" id="ARBA00025705"/>
    </source>
</evidence>
<evidence type="ECO:0000256" key="5">
    <source>
        <dbReference type="ARBA" id="ARBA00022679"/>
    </source>
</evidence>
<evidence type="ECO:0000256" key="14">
    <source>
        <dbReference type="PIRSR" id="PIRSR036426-1"/>
    </source>
</evidence>
<dbReference type="InterPro" id="IPR014777">
    <property type="entry name" value="4pyrrole_Mease_sub1"/>
</dbReference>
<evidence type="ECO:0000256" key="15">
    <source>
        <dbReference type="RuleBase" id="RU003960"/>
    </source>
</evidence>
<feature type="active site" description="Proton donor" evidence="14">
    <location>
        <position position="276"/>
    </location>
</feature>
<keyword evidence="4 15" id="KW-0489">Methyltransferase</keyword>
<sequence length="478" mass="51441">MPPRTEQLSVFPAFFRVEGRVAAVFGNGDEAFAKVRLLLNTQARIVACAPAPEADYHAFLIANRIETVRDDFSPDQVKGATLVFAATGDAAADRAIVDAARAERIPANAVDQPDYCDFYTPALVNRAPVAVAIGTEGAGPVLAQMIRAQIDQMLSPSLGKLAELATRYRKPVERLVARGVARRVFWRQFFSESVADAVNAGHILQAEQAADELLQSSRDVEGRIWLVGAGPGAEDLLTLRAQRVMMEADVIVYDALVPQVIVDMGRRDAERLSVGKRKGCHSKSQEEINDLLVQLGREGKRVVRLKSGDPLVYGRAGEEMAALRAAGIGYEIVPGITSAFAAAADFELPLTLRGVASSLVFTTGHDLTGDVLPDWASLAVSGATIAVYMGRTVAASVAGRLMQAGLPPETTVAIIENASRRDRRLMHGVLRDLPDLEHLDELNGPVMVIIGDAVAGANFEQSEPLVRRETAAQDYARN</sequence>
<dbReference type="InterPro" id="IPR050161">
    <property type="entry name" value="Siro_Cobalamin_biosynth"/>
</dbReference>
<dbReference type="FunFam" id="3.40.1010.10:FF:000001">
    <property type="entry name" value="Siroheme synthase"/>
    <property type="match status" value="1"/>
</dbReference>
<feature type="active site" description="Proton acceptor" evidence="14">
    <location>
        <position position="254"/>
    </location>
</feature>
<dbReference type="GO" id="GO:0032259">
    <property type="term" value="P:methylation"/>
    <property type="evidence" value="ECO:0007669"/>
    <property type="project" value="UniProtKB-KW"/>
</dbReference>
<keyword evidence="3" id="KW-0169">Cobalamin biosynthesis</keyword>
<dbReference type="InterPro" id="IPR003043">
    <property type="entry name" value="Uropor_MeTrfase_CS"/>
</dbReference>
<dbReference type="RefSeq" id="WP_112341058.1">
    <property type="nucleotide sequence ID" value="NZ_QMKK01000022.1"/>
</dbReference>
<dbReference type="OrthoDB" id="9815856at2"/>
<evidence type="ECO:0000313" key="18">
    <source>
        <dbReference type="EMBL" id="RAX42591.1"/>
    </source>
</evidence>
<proteinExistence type="inferred from homology"/>
<dbReference type="Gene3D" id="3.40.1010.10">
    <property type="entry name" value="Cobalt-precorrin-4 Transmethylase, Domain 1"/>
    <property type="match status" value="1"/>
</dbReference>
<keyword evidence="7" id="KW-0560">Oxidoreductase</keyword>
<evidence type="ECO:0000256" key="7">
    <source>
        <dbReference type="ARBA" id="ARBA00023002"/>
    </source>
</evidence>
<dbReference type="CDD" id="cd11642">
    <property type="entry name" value="SUMT"/>
    <property type="match status" value="1"/>
</dbReference>
<dbReference type="InterPro" id="IPR019478">
    <property type="entry name" value="Sirohaem_synthase_dimer_dom"/>
</dbReference>
<evidence type="ECO:0000256" key="8">
    <source>
        <dbReference type="ARBA" id="ARBA00023027"/>
    </source>
</evidence>
<keyword evidence="6" id="KW-0949">S-adenosyl-L-methionine</keyword>
<dbReference type="GO" id="GO:0043115">
    <property type="term" value="F:precorrin-2 dehydrogenase activity"/>
    <property type="evidence" value="ECO:0007669"/>
    <property type="project" value="UniProtKB-EC"/>
</dbReference>
<evidence type="ECO:0000256" key="9">
    <source>
        <dbReference type="ARBA" id="ARBA00023239"/>
    </source>
</evidence>
<dbReference type="GO" id="GO:0051287">
    <property type="term" value="F:NAD binding"/>
    <property type="evidence" value="ECO:0007669"/>
    <property type="project" value="InterPro"/>
</dbReference>
<dbReference type="Pfam" id="PF10414">
    <property type="entry name" value="CysG_dimeriser"/>
    <property type="match status" value="1"/>
</dbReference>
<name>A0A329YF62_RHITR</name>
<dbReference type="EC" id="2.1.1.107" evidence="18"/>
<keyword evidence="9" id="KW-0456">Lyase</keyword>
<dbReference type="PIRSF" id="PIRSF036426">
    <property type="entry name" value="Sirohaem_synth"/>
    <property type="match status" value="1"/>
</dbReference>
<dbReference type="SUPFAM" id="SSF53790">
    <property type="entry name" value="Tetrapyrrole methylase"/>
    <property type="match status" value="1"/>
</dbReference>
<dbReference type="Gene3D" id="1.10.8.210">
    <property type="entry name" value="Sirohaem synthase, dimerisation domain"/>
    <property type="match status" value="1"/>
</dbReference>
<feature type="domain" description="Tetrapyrrole methylase" evidence="16">
    <location>
        <begin position="223"/>
        <end position="433"/>
    </location>
</feature>
<comment type="caution">
    <text evidence="18">The sequence shown here is derived from an EMBL/GenBank/DDBJ whole genome shotgun (WGS) entry which is preliminary data.</text>
</comment>
<dbReference type="GO" id="GO:0051266">
    <property type="term" value="F:sirohydrochlorin ferrochelatase activity"/>
    <property type="evidence" value="ECO:0007669"/>
    <property type="project" value="InterPro"/>
</dbReference>
<dbReference type="GO" id="GO:0009236">
    <property type="term" value="P:cobalamin biosynthetic process"/>
    <property type="evidence" value="ECO:0007669"/>
    <property type="project" value="UniProtKB-KW"/>
</dbReference>
<keyword evidence="11" id="KW-0511">Multifunctional enzyme</keyword>
<comment type="catalytic activity">
    <reaction evidence="13">
        <text>precorrin-2 + NAD(+) = sirohydrochlorin + NADH + 2 H(+)</text>
        <dbReference type="Rhea" id="RHEA:15613"/>
        <dbReference type="ChEBI" id="CHEBI:15378"/>
        <dbReference type="ChEBI" id="CHEBI:57540"/>
        <dbReference type="ChEBI" id="CHEBI:57945"/>
        <dbReference type="ChEBI" id="CHEBI:58351"/>
        <dbReference type="ChEBI" id="CHEBI:58827"/>
        <dbReference type="EC" id="1.3.1.76"/>
    </reaction>
</comment>
<dbReference type="NCBIfam" id="TIGR01469">
    <property type="entry name" value="cobA_cysG_Cterm"/>
    <property type="match status" value="1"/>
</dbReference>
<dbReference type="UniPathway" id="UPA00262">
    <property type="reaction ID" value="UER00211"/>
</dbReference>
<feature type="domain" description="Sirohaem synthase dimerisation" evidence="17">
    <location>
        <begin position="157"/>
        <end position="214"/>
    </location>
</feature>
<evidence type="ECO:0000256" key="6">
    <source>
        <dbReference type="ARBA" id="ARBA00022691"/>
    </source>
</evidence>
<dbReference type="InterPro" id="IPR000878">
    <property type="entry name" value="4pyrrol_Mease"/>
</dbReference>
<dbReference type="SUPFAM" id="SSF51735">
    <property type="entry name" value="NAD(P)-binding Rossmann-fold domains"/>
    <property type="match status" value="1"/>
</dbReference>
<evidence type="ECO:0000256" key="11">
    <source>
        <dbReference type="ARBA" id="ARBA00023268"/>
    </source>
</evidence>
<evidence type="ECO:0000256" key="1">
    <source>
        <dbReference type="ARBA" id="ARBA00005010"/>
    </source>
</evidence>
<evidence type="ECO:0000256" key="3">
    <source>
        <dbReference type="ARBA" id="ARBA00022573"/>
    </source>
</evidence>
<dbReference type="Pfam" id="PF00590">
    <property type="entry name" value="TP_methylase"/>
    <property type="match status" value="1"/>
</dbReference>
<dbReference type="PANTHER" id="PTHR45790">
    <property type="entry name" value="SIROHEME SYNTHASE-RELATED"/>
    <property type="match status" value="1"/>
</dbReference>
<dbReference type="Pfam" id="PF13241">
    <property type="entry name" value="NAD_binding_7"/>
    <property type="match status" value="1"/>
</dbReference>
<dbReference type="InterPro" id="IPR014776">
    <property type="entry name" value="4pyrrole_Mease_sub2"/>
</dbReference>
<dbReference type="GO" id="GO:0019354">
    <property type="term" value="P:siroheme biosynthetic process"/>
    <property type="evidence" value="ECO:0007669"/>
    <property type="project" value="UniProtKB-UniPathway"/>
</dbReference>
<dbReference type="NCBIfam" id="NF007922">
    <property type="entry name" value="PRK10637.1"/>
    <property type="match status" value="1"/>
</dbReference>
<gene>
    <name evidence="18" type="primary">cobA</name>
    <name evidence="18" type="ORF">DQ393_05600</name>
</gene>
<keyword evidence="8" id="KW-0520">NAD</keyword>
<dbReference type="AlphaFoldDB" id="A0A329YF62"/>
<dbReference type="InterPro" id="IPR035996">
    <property type="entry name" value="4pyrrol_Methylase_sf"/>
</dbReference>
<dbReference type="Gene3D" id="3.30.950.10">
    <property type="entry name" value="Methyltransferase, Cobalt-precorrin-4 Transmethylase, Domain 2"/>
    <property type="match status" value="1"/>
</dbReference>
<dbReference type="InterPro" id="IPR006366">
    <property type="entry name" value="CobA/CysG_C"/>
</dbReference>
<evidence type="ECO:0000259" key="17">
    <source>
        <dbReference type="Pfam" id="PF10414"/>
    </source>
</evidence>
<dbReference type="NCBIfam" id="NF004790">
    <property type="entry name" value="PRK06136.1"/>
    <property type="match status" value="1"/>
</dbReference>